<name>A0AAE2CUX8_9LAMI</name>
<evidence type="ECO:0000256" key="1">
    <source>
        <dbReference type="SAM" id="MobiDB-lite"/>
    </source>
</evidence>
<accession>A0AAE2CUX8</accession>
<dbReference type="EMBL" id="JACGWO010000002">
    <property type="protein sequence ID" value="KAK4435393.1"/>
    <property type="molecule type" value="Genomic_DNA"/>
</dbReference>
<sequence>MTGSSTETSVDPPILPPVIPQEVANQPEEISQNISQSMLTEPGPSMTQPTVSGPSMYEQLQMAHNNHALQPSVTLQPRVNIRAPPPMTGTGFMPCFSSRPSFPVQKTIIKEHGHKYVSLSNWPSTQSKEQGKK</sequence>
<protein>
    <submittedName>
        <fullName evidence="2">Uncharacterized protein</fullName>
    </submittedName>
</protein>
<feature type="region of interest" description="Disordered" evidence="1">
    <location>
        <begin position="1"/>
        <end position="86"/>
    </location>
</feature>
<proteinExistence type="predicted"/>
<keyword evidence="3" id="KW-1185">Reference proteome</keyword>
<evidence type="ECO:0000313" key="3">
    <source>
        <dbReference type="Proteomes" id="UP001293254"/>
    </source>
</evidence>
<reference evidence="2" key="1">
    <citation type="submission" date="2020-06" db="EMBL/GenBank/DDBJ databases">
        <authorList>
            <person name="Li T."/>
            <person name="Hu X."/>
            <person name="Zhang T."/>
            <person name="Song X."/>
            <person name="Zhang H."/>
            <person name="Dai N."/>
            <person name="Sheng W."/>
            <person name="Hou X."/>
            <person name="Wei L."/>
        </authorList>
    </citation>
    <scope>NUCLEOTIDE SEQUENCE</scope>
    <source>
        <strain evidence="2">3651</strain>
        <tissue evidence="2">Leaf</tissue>
    </source>
</reference>
<evidence type="ECO:0000313" key="2">
    <source>
        <dbReference type="EMBL" id="KAK4435393.1"/>
    </source>
</evidence>
<dbReference type="AlphaFoldDB" id="A0AAE2CUX8"/>
<gene>
    <name evidence="2" type="ORF">Salat_0702700</name>
</gene>
<feature type="compositionally biased region" description="Polar residues" evidence="1">
    <location>
        <begin position="28"/>
        <end position="53"/>
    </location>
</feature>
<dbReference type="Proteomes" id="UP001293254">
    <property type="component" value="Unassembled WGS sequence"/>
</dbReference>
<comment type="caution">
    <text evidence="2">The sequence shown here is derived from an EMBL/GenBank/DDBJ whole genome shotgun (WGS) entry which is preliminary data.</text>
</comment>
<feature type="compositionally biased region" description="Polar residues" evidence="1">
    <location>
        <begin position="62"/>
        <end position="77"/>
    </location>
</feature>
<organism evidence="2 3">
    <name type="scientific">Sesamum alatum</name>
    <dbReference type="NCBI Taxonomy" id="300844"/>
    <lineage>
        <taxon>Eukaryota</taxon>
        <taxon>Viridiplantae</taxon>
        <taxon>Streptophyta</taxon>
        <taxon>Embryophyta</taxon>
        <taxon>Tracheophyta</taxon>
        <taxon>Spermatophyta</taxon>
        <taxon>Magnoliopsida</taxon>
        <taxon>eudicotyledons</taxon>
        <taxon>Gunneridae</taxon>
        <taxon>Pentapetalae</taxon>
        <taxon>asterids</taxon>
        <taxon>lamiids</taxon>
        <taxon>Lamiales</taxon>
        <taxon>Pedaliaceae</taxon>
        <taxon>Sesamum</taxon>
    </lineage>
</organism>
<reference evidence="2" key="2">
    <citation type="journal article" date="2024" name="Plant">
        <title>Genomic evolution and insights into agronomic trait innovations of Sesamum species.</title>
        <authorList>
            <person name="Miao H."/>
            <person name="Wang L."/>
            <person name="Qu L."/>
            <person name="Liu H."/>
            <person name="Sun Y."/>
            <person name="Le M."/>
            <person name="Wang Q."/>
            <person name="Wei S."/>
            <person name="Zheng Y."/>
            <person name="Lin W."/>
            <person name="Duan Y."/>
            <person name="Cao H."/>
            <person name="Xiong S."/>
            <person name="Wang X."/>
            <person name="Wei L."/>
            <person name="Li C."/>
            <person name="Ma Q."/>
            <person name="Ju M."/>
            <person name="Zhao R."/>
            <person name="Li G."/>
            <person name="Mu C."/>
            <person name="Tian Q."/>
            <person name="Mei H."/>
            <person name="Zhang T."/>
            <person name="Gao T."/>
            <person name="Zhang H."/>
        </authorList>
    </citation>
    <scope>NUCLEOTIDE SEQUENCE</scope>
    <source>
        <strain evidence="2">3651</strain>
    </source>
</reference>